<proteinExistence type="predicted"/>
<feature type="region of interest" description="Disordered" evidence="1">
    <location>
        <begin position="314"/>
        <end position="334"/>
    </location>
</feature>
<evidence type="ECO:0008006" key="4">
    <source>
        <dbReference type="Google" id="ProtNLM"/>
    </source>
</evidence>
<feature type="compositionally biased region" description="Polar residues" evidence="1">
    <location>
        <begin position="316"/>
        <end position="330"/>
    </location>
</feature>
<evidence type="ECO:0000313" key="2">
    <source>
        <dbReference type="EMBL" id="KAF6059738.1"/>
    </source>
</evidence>
<dbReference type="AlphaFoldDB" id="A0A8X7NTD2"/>
<accession>A0A8X7NTD2</accession>
<evidence type="ECO:0000256" key="1">
    <source>
        <dbReference type="SAM" id="MobiDB-lite"/>
    </source>
</evidence>
<feature type="region of interest" description="Disordered" evidence="1">
    <location>
        <begin position="373"/>
        <end position="421"/>
    </location>
</feature>
<feature type="region of interest" description="Disordered" evidence="1">
    <location>
        <begin position="546"/>
        <end position="578"/>
    </location>
</feature>
<evidence type="ECO:0000313" key="3">
    <source>
        <dbReference type="Proteomes" id="UP000590412"/>
    </source>
</evidence>
<dbReference type="EMBL" id="JABWAB010000001">
    <property type="protein sequence ID" value="KAF6059738.1"/>
    <property type="molecule type" value="Genomic_DNA"/>
</dbReference>
<gene>
    <name evidence="2" type="ORF">FOB60_001320</name>
</gene>
<dbReference type="OrthoDB" id="5354116at2759"/>
<name>A0A8X7NTD2_CANPA</name>
<feature type="compositionally biased region" description="Low complexity" evidence="1">
    <location>
        <begin position="561"/>
        <end position="571"/>
    </location>
</feature>
<feature type="compositionally biased region" description="Acidic residues" evidence="1">
    <location>
        <begin position="373"/>
        <end position="382"/>
    </location>
</feature>
<feature type="compositionally biased region" description="Basic and acidic residues" evidence="1">
    <location>
        <begin position="388"/>
        <end position="404"/>
    </location>
</feature>
<comment type="caution">
    <text evidence="2">The sequence shown here is derived from an EMBL/GenBank/DDBJ whole genome shotgun (WGS) entry which is preliminary data.</text>
</comment>
<organism evidence="2 3">
    <name type="scientific">Candida parapsilosis</name>
    <name type="common">Yeast</name>
    <dbReference type="NCBI Taxonomy" id="5480"/>
    <lineage>
        <taxon>Eukaryota</taxon>
        <taxon>Fungi</taxon>
        <taxon>Dikarya</taxon>
        <taxon>Ascomycota</taxon>
        <taxon>Saccharomycotina</taxon>
        <taxon>Pichiomycetes</taxon>
        <taxon>Debaryomycetaceae</taxon>
        <taxon>Candida/Lodderomyces clade</taxon>
        <taxon>Candida</taxon>
    </lineage>
</organism>
<reference evidence="2" key="1">
    <citation type="submission" date="2020-03" db="EMBL/GenBank/DDBJ databases">
        <title>FDA dAtabase for Regulatory Grade micrObial Sequences (FDA-ARGOS): Supporting development and validation of Infectious Disease Dx tests.</title>
        <authorList>
            <person name="Campos J."/>
            <person name="Goldberg B."/>
            <person name="Tallon L."/>
            <person name="Sadzewicz L."/>
            <person name="Vavikolanu K."/>
            <person name="Mehta A."/>
            <person name="Aluvathingal J."/>
            <person name="Nadendla S."/>
            <person name="Nandy P."/>
            <person name="Geyer C."/>
            <person name="Yan Y."/>
            <person name="Sichtig H."/>
        </authorList>
    </citation>
    <scope>NUCLEOTIDE SEQUENCE [LARGE SCALE GENOMIC DNA]</scope>
    <source>
        <strain evidence="2">FDAARGOS_652</strain>
    </source>
</reference>
<sequence length="578" mass="65180">MTKDYVNGGSGIHKDFSQILPDLFTVYQYTNNDVITEEVLPKNFHEPNPANIISSLEGNDAKELTSLSQQYQDGKYNTSPYKLFHDIKAISSILLNKESEKSEKYKEIDFFYKFSTELLLREVGTLVQSTSIKSNDIDNELESQIEDDFNKILTTYTLTNGEIITYISKTEEEDYQSRSSIYNPHHPPPVKQKIQPLFSSVISKSSLDTTPTLVPEPFSVTKVVPTIKDSSSNNLLENTSPSSATIPPPLEGPANILHDFFHPTWYTVAMPNWLTYKALTLRPSPSLPQYADLPIASNEPPTLNLLRSHDIDKGGASSSWGQGHNYQSFAPSKDNKGAVVSDRLKANIWLQHIGFAEIEKLKKSFLRDGDEMDEDTEVEELEVTQPEGSREVENGREEELKLEETTNEEDVEIKDENESEKDSPVLSLTNLLKWDPLEMKSLKFLKTHRQELLQPSKLQRLISSSLLKLNKLRQERYFKSDAGNILPPNDEEKQLYRCVQQLILLAMKLYNVGPNGLGFKVSNKIPTLTSEYNGTLPGMPASRSLAGLGPPLTANHLTRPGRLPSLRSSGTRGRRRLH</sequence>
<dbReference type="Proteomes" id="UP000590412">
    <property type="component" value="Unassembled WGS sequence"/>
</dbReference>
<protein>
    <recommendedName>
        <fullName evidence="4">Chromatin structure-remodeling complex protein RSC58</fullName>
    </recommendedName>
</protein>